<comment type="caution">
    <text evidence="8">The sequence shown here is derived from an EMBL/GenBank/DDBJ whole genome shotgun (WGS) entry which is preliminary data.</text>
</comment>
<feature type="domain" description="EamA" evidence="7">
    <location>
        <begin position="13"/>
        <end position="139"/>
    </location>
</feature>
<dbReference type="Pfam" id="PF00892">
    <property type="entry name" value="EamA"/>
    <property type="match status" value="2"/>
</dbReference>
<dbReference type="Proteomes" id="UP000033393">
    <property type="component" value="Unassembled WGS sequence"/>
</dbReference>
<feature type="transmembrane region" description="Helical" evidence="6">
    <location>
        <begin position="182"/>
        <end position="204"/>
    </location>
</feature>
<feature type="transmembrane region" description="Helical" evidence="6">
    <location>
        <begin position="122"/>
        <end position="142"/>
    </location>
</feature>
<evidence type="ECO:0000313" key="8">
    <source>
        <dbReference type="EMBL" id="KJK52549.1"/>
    </source>
</evidence>
<dbReference type="eggNOG" id="COG0697">
    <property type="taxonomic scope" value="Bacteria"/>
</dbReference>
<keyword evidence="9" id="KW-1185">Reference proteome</keyword>
<dbReference type="RefSeq" id="WP_045309899.1">
    <property type="nucleotide sequence ID" value="NZ_JYJG01000012.1"/>
</dbReference>
<evidence type="ECO:0000256" key="2">
    <source>
        <dbReference type="ARBA" id="ARBA00007362"/>
    </source>
</evidence>
<evidence type="ECO:0000313" key="9">
    <source>
        <dbReference type="Proteomes" id="UP000033393"/>
    </source>
</evidence>
<evidence type="ECO:0000256" key="1">
    <source>
        <dbReference type="ARBA" id="ARBA00004141"/>
    </source>
</evidence>
<dbReference type="InterPro" id="IPR037185">
    <property type="entry name" value="EmrE-like"/>
</dbReference>
<dbReference type="InterPro" id="IPR050638">
    <property type="entry name" value="AA-Vitamin_Transporters"/>
</dbReference>
<keyword evidence="3 6" id="KW-0812">Transmembrane</keyword>
<feature type="transmembrane region" description="Helical" evidence="6">
    <location>
        <begin position="34"/>
        <end position="53"/>
    </location>
</feature>
<keyword evidence="5 6" id="KW-0472">Membrane</keyword>
<gene>
    <name evidence="8" type="ORF">UK23_03595</name>
</gene>
<name>A0A0F0HA41_LENAE</name>
<dbReference type="STRING" id="68170.GCA_000974445_01049"/>
<protein>
    <submittedName>
        <fullName evidence="8">Multidrug transporter</fullName>
    </submittedName>
</protein>
<evidence type="ECO:0000256" key="4">
    <source>
        <dbReference type="ARBA" id="ARBA00022989"/>
    </source>
</evidence>
<comment type="similarity">
    <text evidence="2">Belongs to the EamA transporter family.</text>
</comment>
<feature type="transmembrane region" description="Helical" evidence="6">
    <location>
        <begin position="65"/>
        <end position="86"/>
    </location>
</feature>
<dbReference type="InterPro" id="IPR000620">
    <property type="entry name" value="EamA_dom"/>
</dbReference>
<organism evidence="8 9">
    <name type="scientific">Lentzea aerocolonigenes</name>
    <name type="common">Lechevalieria aerocolonigenes</name>
    <name type="synonym">Saccharothrix aerocolonigenes</name>
    <dbReference type="NCBI Taxonomy" id="68170"/>
    <lineage>
        <taxon>Bacteria</taxon>
        <taxon>Bacillati</taxon>
        <taxon>Actinomycetota</taxon>
        <taxon>Actinomycetes</taxon>
        <taxon>Pseudonocardiales</taxon>
        <taxon>Pseudonocardiaceae</taxon>
        <taxon>Lentzea</taxon>
    </lineage>
</organism>
<dbReference type="PANTHER" id="PTHR32322:SF9">
    <property type="entry name" value="AMINO-ACID METABOLITE EFFLUX PUMP-RELATED"/>
    <property type="match status" value="1"/>
</dbReference>
<evidence type="ECO:0000259" key="7">
    <source>
        <dbReference type="Pfam" id="PF00892"/>
    </source>
</evidence>
<feature type="transmembrane region" description="Helical" evidence="6">
    <location>
        <begin position="244"/>
        <end position="264"/>
    </location>
</feature>
<feature type="transmembrane region" description="Helical" evidence="6">
    <location>
        <begin position="7"/>
        <end position="28"/>
    </location>
</feature>
<keyword evidence="4 6" id="KW-1133">Transmembrane helix</keyword>
<proteinExistence type="inferred from homology"/>
<feature type="transmembrane region" description="Helical" evidence="6">
    <location>
        <begin position="210"/>
        <end position="232"/>
    </location>
</feature>
<accession>A0A0F0HA41</accession>
<dbReference type="GO" id="GO:0016020">
    <property type="term" value="C:membrane"/>
    <property type="evidence" value="ECO:0007669"/>
    <property type="project" value="UniProtKB-SubCell"/>
</dbReference>
<feature type="domain" description="EamA" evidence="7">
    <location>
        <begin position="151"/>
        <end position="286"/>
    </location>
</feature>
<dbReference type="PATRIC" id="fig|68170.10.peg.3896"/>
<reference evidence="8 9" key="1">
    <citation type="submission" date="2015-02" db="EMBL/GenBank/DDBJ databases">
        <authorList>
            <person name="Ju K.-S."/>
            <person name="Doroghazi J.R."/>
            <person name="Metcalf W."/>
        </authorList>
    </citation>
    <scope>NUCLEOTIDE SEQUENCE [LARGE SCALE GENOMIC DNA]</scope>
    <source>
        <strain evidence="8 9">NRRL B-16140</strain>
    </source>
</reference>
<feature type="transmembrane region" description="Helical" evidence="6">
    <location>
        <begin position="98"/>
        <end position="115"/>
    </location>
</feature>
<sequence>MNQRGTLIRMGVLALLWGSSFLWIKLALGSLAPLQISLVRTFFGALVLVVVLAAARMSLPRDKRIWGHMLFVATFGSVVPFTLFAFGGQTVDSGVSGVLNSTTPLFALTIGLVLGTEKISNLVRMLGLGLGFAGVLLIFAPWQQANSIASWGAVLCLLGAASYAIGYSYAGRYLVNTGATSTQLAAMQLTTAMGLLILATPFGGLEPLHLHWVGVVAVIILGIFGTGVAFILNYRVIADEGATTATTVGYLLPVVSVLLGAIFLGEQLNARVVAGMLVVLLGVALTRKQPVPAGQAISPNETRDLVKR</sequence>
<evidence type="ECO:0000256" key="3">
    <source>
        <dbReference type="ARBA" id="ARBA00022692"/>
    </source>
</evidence>
<evidence type="ECO:0000256" key="6">
    <source>
        <dbReference type="SAM" id="Phobius"/>
    </source>
</evidence>
<evidence type="ECO:0000256" key="5">
    <source>
        <dbReference type="ARBA" id="ARBA00023136"/>
    </source>
</evidence>
<comment type="subcellular location">
    <subcellularLocation>
        <location evidence="1">Membrane</location>
        <topology evidence="1">Multi-pass membrane protein</topology>
    </subcellularLocation>
</comment>
<dbReference type="EMBL" id="JYJG01000012">
    <property type="protein sequence ID" value="KJK52549.1"/>
    <property type="molecule type" value="Genomic_DNA"/>
</dbReference>
<feature type="transmembrane region" description="Helical" evidence="6">
    <location>
        <begin position="148"/>
        <end position="170"/>
    </location>
</feature>
<dbReference type="PANTHER" id="PTHR32322">
    <property type="entry name" value="INNER MEMBRANE TRANSPORTER"/>
    <property type="match status" value="1"/>
</dbReference>
<dbReference type="SUPFAM" id="SSF103481">
    <property type="entry name" value="Multidrug resistance efflux transporter EmrE"/>
    <property type="match status" value="2"/>
</dbReference>
<feature type="transmembrane region" description="Helical" evidence="6">
    <location>
        <begin position="270"/>
        <end position="286"/>
    </location>
</feature>
<dbReference type="AlphaFoldDB" id="A0A0F0HA41"/>